<gene>
    <name evidence="3" type="ORF">JHL18_24295</name>
</gene>
<dbReference type="PANTHER" id="PTHR40448">
    <property type="entry name" value="TWO-COMPONENT SENSOR HISTIDINE KINASE"/>
    <property type="match status" value="1"/>
</dbReference>
<feature type="transmembrane region" description="Helical" evidence="1">
    <location>
        <begin position="119"/>
        <end position="141"/>
    </location>
</feature>
<dbReference type="InterPro" id="IPR032834">
    <property type="entry name" value="NatK-like_C"/>
</dbReference>
<proteinExistence type="predicted"/>
<dbReference type="Proteomes" id="UP000596739">
    <property type="component" value="Unassembled WGS sequence"/>
</dbReference>
<dbReference type="InterPro" id="IPR036890">
    <property type="entry name" value="HATPase_C_sf"/>
</dbReference>
<sequence>MYNLAYYCMYIMVLSLGFLSIFHILSGANINKSIILFIIGNTSIGLIFVMYGKHFLLMPFTTIILLFYCLKNVGKLNYSIFLVILTDLVFALSDAVVGFCAAIFFNINFNIIPKVSLEYLIIALIIVILSCVISAILRRIFAISYIYDDGIVKKLRNNVPILLYIGFVLCNIYIDVFAYKYFVRNIDNFVITLNACSTAINFIVVIIVLYFYRKDIMNKLQCEFKDLELQRLSEYTNMIEKMTADLKKFKHDYNNIMTILSSYIEREDINGLKYFYENELELENKKMMKMDSNLYLLKNIQMSSLKGLLSSKIINATSKKIKVVVEILDPIEKLHMAEIDICRIIGILLDNAIEAAELCDDKFINLTVVKQEKNTTFIIRNSCSEDTPSVYMIYRDNFSTKGNGRGLGLNIVRTIIEEKYANVFLHTKVKDLIFQQELVIRNTN</sequence>
<feature type="domain" description="Sensor histidine kinase NatK-like C-terminal" evidence="2">
    <location>
        <begin position="338"/>
        <end position="440"/>
    </location>
</feature>
<dbReference type="Pfam" id="PF14501">
    <property type="entry name" value="HATPase_c_5"/>
    <property type="match status" value="1"/>
</dbReference>
<name>A0ABS1EWH7_9CLOT</name>
<dbReference type="PANTHER" id="PTHR40448:SF1">
    <property type="entry name" value="TWO-COMPONENT SENSOR HISTIDINE KINASE"/>
    <property type="match status" value="1"/>
</dbReference>
<feature type="transmembrane region" description="Helical" evidence="1">
    <location>
        <begin position="33"/>
        <end position="51"/>
    </location>
</feature>
<keyword evidence="1" id="KW-0812">Transmembrane</keyword>
<keyword evidence="1" id="KW-1133">Transmembrane helix</keyword>
<dbReference type="SUPFAM" id="SSF55874">
    <property type="entry name" value="ATPase domain of HSP90 chaperone/DNA topoisomerase II/histidine kinase"/>
    <property type="match status" value="1"/>
</dbReference>
<keyword evidence="4" id="KW-1185">Reference proteome</keyword>
<evidence type="ECO:0000256" key="1">
    <source>
        <dbReference type="SAM" id="Phobius"/>
    </source>
</evidence>
<feature type="transmembrane region" description="Helical" evidence="1">
    <location>
        <begin position="6"/>
        <end position="26"/>
    </location>
</feature>
<comment type="caution">
    <text evidence="3">The sequence shown here is derived from an EMBL/GenBank/DDBJ whole genome shotgun (WGS) entry which is preliminary data.</text>
</comment>
<evidence type="ECO:0000313" key="3">
    <source>
        <dbReference type="EMBL" id="MBK1813743.1"/>
    </source>
</evidence>
<protein>
    <submittedName>
        <fullName evidence="3">GHKL domain-containing protein</fullName>
    </submittedName>
</protein>
<accession>A0ABS1EWH7</accession>
<feature type="transmembrane region" description="Helical" evidence="1">
    <location>
        <begin position="189"/>
        <end position="212"/>
    </location>
</feature>
<dbReference type="Gene3D" id="3.30.565.10">
    <property type="entry name" value="Histidine kinase-like ATPase, C-terminal domain"/>
    <property type="match status" value="1"/>
</dbReference>
<evidence type="ECO:0000259" key="2">
    <source>
        <dbReference type="Pfam" id="PF14501"/>
    </source>
</evidence>
<evidence type="ECO:0000313" key="4">
    <source>
        <dbReference type="Proteomes" id="UP000596739"/>
    </source>
</evidence>
<feature type="transmembrane region" description="Helical" evidence="1">
    <location>
        <begin position="80"/>
        <end position="107"/>
    </location>
</feature>
<feature type="transmembrane region" description="Helical" evidence="1">
    <location>
        <begin position="161"/>
        <end position="183"/>
    </location>
</feature>
<dbReference type="EMBL" id="JAENHN010000066">
    <property type="protein sequence ID" value="MBK1813743.1"/>
    <property type="molecule type" value="Genomic_DNA"/>
</dbReference>
<dbReference type="RefSeq" id="WP_200274161.1">
    <property type="nucleotide sequence ID" value="NZ_JAENHN010000066.1"/>
</dbReference>
<reference evidence="4" key="1">
    <citation type="submission" date="2021-01" db="EMBL/GenBank/DDBJ databases">
        <title>Genome public.</title>
        <authorList>
            <person name="Liu C."/>
            <person name="Sun Q."/>
        </authorList>
    </citation>
    <scope>NUCLEOTIDE SEQUENCE [LARGE SCALE GENOMIC DNA]</scope>
    <source>
        <strain evidence="4">YIM B02505</strain>
    </source>
</reference>
<organism evidence="3 4">
    <name type="scientific">Clostridium yunnanense</name>
    <dbReference type="NCBI Taxonomy" id="2800325"/>
    <lineage>
        <taxon>Bacteria</taxon>
        <taxon>Bacillati</taxon>
        <taxon>Bacillota</taxon>
        <taxon>Clostridia</taxon>
        <taxon>Eubacteriales</taxon>
        <taxon>Clostridiaceae</taxon>
        <taxon>Clostridium</taxon>
    </lineage>
</organism>
<keyword evidence="1" id="KW-0472">Membrane</keyword>